<protein>
    <recommendedName>
        <fullName evidence="2">DUF4340 domain-containing protein</fullName>
    </recommendedName>
</protein>
<dbReference type="EMBL" id="UOEP01000015">
    <property type="protein sequence ID" value="VAW12985.1"/>
    <property type="molecule type" value="Genomic_DNA"/>
</dbReference>
<feature type="transmembrane region" description="Helical" evidence="1">
    <location>
        <begin position="6"/>
        <end position="27"/>
    </location>
</feature>
<keyword evidence="1" id="KW-1133">Transmembrane helix</keyword>
<proteinExistence type="predicted"/>
<name>A0A3B0T3R7_9ZZZZ</name>
<organism evidence="3">
    <name type="scientific">hydrothermal vent metagenome</name>
    <dbReference type="NCBI Taxonomy" id="652676"/>
    <lineage>
        <taxon>unclassified sequences</taxon>
        <taxon>metagenomes</taxon>
        <taxon>ecological metagenomes</taxon>
    </lineage>
</organism>
<evidence type="ECO:0000313" key="3">
    <source>
        <dbReference type="EMBL" id="VAW12985.1"/>
    </source>
</evidence>
<gene>
    <name evidence="3" type="ORF">MNBD_BACTEROID01-1608</name>
</gene>
<keyword evidence="1" id="KW-0812">Transmembrane</keyword>
<feature type="domain" description="DUF4340" evidence="2">
    <location>
        <begin position="80"/>
        <end position="246"/>
    </location>
</feature>
<evidence type="ECO:0000256" key="1">
    <source>
        <dbReference type="SAM" id="Phobius"/>
    </source>
</evidence>
<accession>A0A3B0T3R7</accession>
<sequence length="308" mass="33844">MFRKVSIKILLSVFVILLVMVVLVKIIDTQKGDRTFRNELVKVNAGDITSILLSPKITAGKVITLKKEGDSWKVISPEGEIFNADKNAASNLIAELNRIKPESVVATSKEKWGQFEVTDSLGTNVKLLKGDDVIADIYIGKFSFSQPRKMTSYVRLAGDKEVYGVNGFLSMTFNRDLDSFRDKTVISSSTGDWVKLSFSYPADSSFTLVKIENDWQVNGASADSASVATYLGSIAHLNESAFAKEEPSVAASHILKIEGDNMMPPVEIKGYYLGGGQIVIESNQNPGTYFESGELASKLFPPRSKFME</sequence>
<dbReference type="AlphaFoldDB" id="A0A3B0T3R7"/>
<evidence type="ECO:0000259" key="2">
    <source>
        <dbReference type="Pfam" id="PF14238"/>
    </source>
</evidence>
<reference evidence="3" key="1">
    <citation type="submission" date="2018-06" db="EMBL/GenBank/DDBJ databases">
        <authorList>
            <person name="Zhirakovskaya E."/>
        </authorList>
    </citation>
    <scope>NUCLEOTIDE SEQUENCE</scope>
</reference>
<keyword evidence="1" id="KW-0472">Membrane</keyword>
<dbReference type="InterPro" id="IPR025641">
    <property type="entry name" value="DUF4340"/>
</dbReference>
<dbReference type="Pfam" id="PF14238">
    <property type="entry name" value="DUF4340"/>
    <property type="match status" value="1"/>
</dbReference>